<evidence type="ECO:0000256" key="4">
    <source>
        <dbReference type="ARBA" id="ARBA00040612"/>
    </source>
</evidence>
<dbReference type="PANTHER" id="PTHR10792:SF1">
    <property type="entry name" value="RIBOSOMAL PROTEIN L24"/>
    <property type="match status" value="1"/>
</dbReference>
<dbReference type="GO" id="GO:0003729">
    <property type="term" value="F:mRNA binding"/>
    <property type="evidence" value="ECO:0007669"/>
    <property type="project" value="TreeGrafter"/>
</dbReference>
<gene>
    <name evidence="8" type="ORF">BpHYR1_017255</name>
</gene>
<dbReference type="Gene3D" id="6.10.250.1270">
    <property type="match status" value="1"/>
</dbReference>
<reference evidence="8 9" key="1">
    <citation type="journal article" date="2018" name="Sci. Rep.">
        <title>Genomic signatures of local adaptation to the degree of environmental predictability in rotifers.</title>
        <authorList>
            <person name="Franch-Gras L."/>
            <person name="Hahn C."/>
            <person name="Garcia-Roger E.M."/>
            <person name="Carmona M.J."/>
            <person name="Serra M."/>
            <person name="Gomez A."/>
        </authorList>
    </citation>
    <scope>NUCLEOTIDE SEQUENCE [LARGE SCALE GENOMIC DNA]</scope>
    <source>
        <strain evidence="8">HYR1</strain>
    </source>
</reference>
<dbReference type="CDD" id="cd00472">
    <property type="entry name" value="Ribosomal_L24e_L24"/>
    <property type="match status" value="1"/>
</dbReference>
<dbReference type="PROSITE" id="PS01073">
    <property type="entry name" value="RIBOSOMAL_L24E"/>
    <property type="match status" value="1"/>
</dbReference>
<evidence type="ECO:0000259" key="7">
    <source>
        <dbReference type="Pfam" id="PF01246"/>
    </source>
</evidence>
<keyword evidence="2" id="KW-0689">Ribosomal protein</keyword>
<dbReference type="STRING" id="10195.A0A3M7P6K3"/>
<feature type="compositionally biased region" description="Low complexity" evidence="6">
    <location>
        <begin position="130"/>
        <end position="160"/>
    </location>
</feature>
<keyword evidence="3" id="KW-0687">Ribonucleoprotein</keyword>
<organism evidence="8 9">
    <name type="scientific">Brachionus plicatilis</name>
    <name type="common">Marine rotifer</name>
    <name type="synonym">Brachionus muelleri</name>
    <dbReference type="NCBI Taxonomy" id="10195"/>
    <lineage>
        <taxon>Eukaryota</taxon>
        <taxon>Metazoa</taxon>
        <taxon>Spiralia</taxon>
        <taxon>Gnathifera</taxon>
        <taxon>Rotifera</taxon>
        <taxon>Eurotatoria</taxon>
        <taxon>Monogononta</taxon>
        <taxon>Pseudotrocha</taxon>
        <taxon>Ploima</taxon>
        <taxon>Brachionidae</taxon>
        <taxon>Brachionus</taxon>
    </lineage>
</organism>
<dbReference type="GO" id="GO:0022625">
    <property type="term" value="C:cytosolic large ribosomal subunit"/>
    <property type="evidence" value="ECO:0007669"/>
    <property type="project" value="TreeGrafter"/>
</dbReference>
<evidence type="ECO:0000256" key="1">
    <source>
        <dbReference type="ARBA" id="ARBA00005647"/>
    </source>
</evidence>
<accession>A0A3M7P6K3</accession>
<evidence type="ECO:0000256" key="2">
    <source>
        <dbReference type="ARBA" id="ARBA00022980"/>
    </source>
</evidence>
<keyword evidence="9" id="KW-1185">Reference proteome</keyword>
<evidence type="ECO:0000256" key="3">
    <source>
        <dbReference type="ARBA" id="ARBA00023274"/>
    </source>
</evidence>
<dbReference type="EMBL" id="REGN01012855">
    <property type="protein sequence ID" value="RMZ94695.1"/>
    <property type="molecule type" value="Genomic_DNA"/>
</dbReference>
<dbReference type="OrthoDB" id="1727108at2759"/>
<dbReference type="GO" id="GO:0003735">
    <property type="term" value="F:structural constituent of ribosome"/>
    <property type="evidence" value="ECO:0007669"/>
    <property type="project" value="InterPro"/>
</dbReference>
<evidence type="ECO:0000313" key="8">
    <source>
        <dbReference type="EMBL" id="RMZ94695.1"/>
    </source>
</evidence>
<feature type="domain" description="Large ribosomal subunit protein eL24-related N-terminal" evidence="7">
    <location>
        <begin position="1"/>
        <end position="65"/>
    </location>
</feature>
<evidence type="ECO:0000313" key="9">
    <source>
        <dbReference type="Proteomes" id="UP000276133"/>
    </source>
</evidence>
<proteinExistence type="inferred from homology"/>
<dbReference type="Gene3D" id="2.30.170.20">
    <property type="entry name" value="Ribosomal protein L24e"/>
    <property type="match status" value="1"/>
</dbReference>
<dbReference type="InterPro" id="IPR038630">
    <property type="entry name" value="L24e/L24_sf"/>
</dbReference>
<name>A0A3M7P6K3_BRAPC</name>
<protein>
    <recommendedName>
        <fullName evidence="4">Large ribosomal subunit protein eL24</fullName>
    </recommendedName>
    <alternativeName>
        <fullName evidence="5">60S ribosomal protein L24</fullName>
    </alternativeName>
</protein>
<comment type="similarity">
    <text evidence="1">Belongs to the eukaryotic ribosomal protein eL24 family.</text>
</comment>
<evidence type="ECO:0000256" key="6">
    <source>
        <dbReference type="SAM" id="MobiDB-lite"/>
    </source>
</evidence>
<feature type="region of interest" description="Disordered" evidence="6">
    <location>
        <begin position="113"/>
        <end position="160"/>
    </location>
</feature>
<evidence type="ECO:0000256" key="5">
    <source>
        <dbReference type="ARBA" id="ARBA00041213"/>
    </source>
</evidence>
<dbReference type="PANTHER" id="PTHR10792">
    <property type="entry name" value="60S RIBOSOMAL PROTEIN L24"/>
    <property type="match status" value="1"/>
</dbReference>
<dbReference type="GO" id="GO:0002181">
    <property type="term" value="P:cytoplasmic translation"/>
    <property type="evidence" value="ECO:0007669"/>
    <property type="project" value="TreeGrafter"/>
</dbReference>
<dbReference type="Pfam" id="PF01246">
    <property type="entry name" value="Ribosomal_L24e"/>
    <property type="match status" value="1"/>
</dbReference>
<comment type="caution">
    <text evidence="8">The sequence shown here is derived from an EMBL/GenBank/DDBJ whole genome shotgun (WGS) entry which is preliminary data.</text>
</comment>
<dbReference type="AlphaFoldDB" id="A0A3M7P6K3"/>
<dbReference type="InterPro" id="IPR023442">
    <property type="entry name" value="Ribosomal_eL24_CS"/>
</dbReference>
<dbReference type="SUPFAM" id="SSF57716">
    <property type="entry name" value="Glucocorticoid receptor-like (DNA-binding domain)"/>
    <property type="match status" value="1"/>
</dbReference>
<dbReference type="InterPro" id="IPR000988">
    <property type="entry name" value="Ribosomal_eL24-rel_N"/>
</dbReference>
<dbReference type="Proteomes" id="UP000276133">
    <property type="component" value="Unassembled WGS sequence"/>
</dbReference>
<sequence>MKTELCIFSGFKIYPGHGKRVVKPDLRTLVFISRKCEASYNFKRNPRSINWTVLYRRKHKKGQVEIEAKKKSRRLAKFQRAITGATLEDIMKKRNQKPEVRKAEREQAIRAAKELKKAKASTKKPTVPSQVAAKKVQAKQQMPKASAKPAAKPAKIPGLR</sequence>
<dbReference type="InterPro" id="IPR056366">
    <property type="entry name" value="Ribosomal_eL24"/>
</dbReference>